<proteinExistence type="predicted"/>
<dbReference type="OrthoDB" id="293659at2157"/>
<dbReference type="EMBL" id="SHMP01000009">
    <property type="protein sequence ID" value="RZV06123.1"/>
    <property type="molecule type" value="Genomic_DNA"/>
</dbReference>
<feature type="transmembrane region" description="Helical" evidence="1">
    <location>
        <begin position="122"/>
        <end position="142"/>
    </location>
</feature>
<dbReference type="AlphaFoldDB" id="A0A482Y3N9"/>
<comment type="caution">
    <text evidence="2">The sequence shown here is derived from an EMBL/GenBank/DDBJ whole genome shotgun (WGS) entry which is preliminary data.</text>
</comment>
<feature type="transmembrane region" description="Helical" evidence="1">
    <location>
        <begin position="36"/>
        <end position="57"/>
    </location>
</feature>
<feature type="transmembrane region" description="Helical" evidence="1">
    <location>
        <begin position="483"/>
        <end position="504"/>
    </location>
</feature>
<evidence type="ECO:0000256" key="1">
    <source>
        <dbReference type="SAM" id="Phobius"/>
    </source>
</evidence>
<keyword evidence="1" id="KW-0472">Membrane</keyword>
<feature type="transmembrane region" description="Helical" evidence="1">
    <location>
        <begin position="188"/>
        <end position="209"/>
    </location>
</feature>
<dbReference type="Proteomes" id="UP000291097">
    <property type="component" value="Unassembled WGS sequence"/>
</dbReference>
<keyword evidence="1" id="KW-0812">Transmembrane</keyword>
<name>A0A482Y3N9_9EURY</name>
<evidence type="ECO:0000313" key="3">
    <source>
        <dbReference type="Proteomes" id="UP000291097"/>
    </source>
</evidence>
<organism evidence="2 3">
    <name type="scientific">Natrinema hispanicum</name>
    <dbReference type="NCBI Taxonomy" id="392421"/>
    <lineage>
        <taxon>Archaea</taxon>
        <taxon>Methanobacteriati</taxon>
        <taxon>Methanobacteriota</taxon>
        <taxon>Stenosarchaea group</taxon>
        <taxon>Halobacteria</taxon>
        <taxon>Halobacteriales</taxon>
        <taxon>Natrialbaceae</taxon>
        <taxon>Natrinema</taxon>
    </lineage>
</organism>
<protein>
    <recommendedName>
        <fullName evidence="4">ABC-2 type transport system permease protein</fullName>
    </recommendedName>
</protein>
<feature type="transmembrane region" description="Helical" evidence="1">
    <location>
        <begin position="336"/>
        <end position="355"/>
    </location>
</feature>
<feature type="transmembrane region" description="Helical" evidence="1">
    <location>
        <begin position="69"/>
        <end position="89"/>
    </location>
</feature>
<dbReference type="RefSeq" id="WP_130501819.1">
    <property type="nucleotide sequence ID" value="NZ_SHMP01000009.1"/>
</dbReference>
<gene>
    <name evidence="2" type="ORF">BDK88_4080</name>
</gene>
<feature type="transmembrane region" description="Helical" evidence="1">
    <location>
        <begin position="148"/>
        <end position="176"/>
    </location>
</feature>
<reference evidence="2 3" key="1">
    <citation type="submission" date="2019-02" db="EMBL/GenBank/DDBJ databases">
        <title>Genomic Encyclopedia of Archaeal and Bacterial Type Strains, Phase II (KMG-II): from individual species to whole genera.</title>
        <authorList>
            <person name="Goeker M."/>
        </authorList>
    </citation>
    <scope>NUCLEOTIDE SEQUENCE [LARGE SCALE GENOMIC DNA]</scope>
    <source>
        <strain evidence="2 3">DSM 18328</strain>
    </source>
</reference>
<keyword evidence="1" id="KW-1133">Transmembrane helix</keyword>
<sequence length="593" mass="62327">MAEPTWPRHALSIGVFEFRRSVRALWQDKAQLTLRAFGMVIPSLLTLAVTIVFADAIRNLEPFAVPDMVRGTVALFWLFGVYLIAQRVVSARPRINAESLMLTTVSARTVAFGLLVAEMLRILAYAGFPILVLTGVSVFLLGSPASLILLPVVAVLFAATVVVAGSAVGYAVALLVARSPFIARHKTILGTTATLLAMGGYFLFLYPQISGLSQAALAWVPIGWLADLAVVGTPFVGSSLRAVGVIAGSAVLLVVGGLLVERETAVFWFIEPVSPDTEGSVSVLEQTAEKENLRPATQDSLAAAVTPLVVPRFVSTPVRRVAEWALMRTRRDPNRLMFLLIPVFAIGSPLVSTAVQSGSIGALGAPLTAVALPWLVGSLFAMNPLGDEGAVLPVTLTAVSGDHYVRGLIVPGLVFGLPIILLVTVLAGLVSPYTIGEQLGLVILSGYLTVVAVTISPAIGMAFPRFSAISVGQSRNVLPPRMTAVAVHAGLVLLPGALLAALLVAPRVARTVLAGVFGFVPTIVLELLNSSPYGISILSTAAGAFRAVGENIQAIGLDQLQIIGGGAMLIGGILCSYILYQNAVHRFNQYMPP</sequence>
<feature type="transmembrane region" description="Helical" evidence="1">
    <location>
        <begin position="560"/>
        <end position="580"/>
    </location>
</feature>
<feature type="transmembrane region" description="Helical" evidence="1">
    <location>
        <begin position="403"/>
        <end position="429"/>
    </location>
</feature>
<evidence type="ECO:0000313" key="2">
    <source>
        <dbReference type="EMBL" id="RZV06123.1"/>
    </source>
</evidence>
<evidence type="ECO:0008006" key="4">
    <source>
        <dbReference type="Google" id="ProtNLM"/>
    </source>
</evidence>
<feature type="transmembrane region" description="Helical" evidence="1">
    <location>
        <begin position="441"/>
        <end position="463"/>
    </location>
</feature>
<feature type="transmembrane region" description="Helical" evidence="1">
    <location>
        <begin position="242"/>
        <end position="260"/>
    </location>
</feature>
<feature type="transmembrane region" description="Helical" evidence="1">
    <location>
        <begin position="511"/>
        <end position="528"/>
    </location>
</feature>
<accession>A0A482Y3N9</accession>